<keyword evidence="1" id="KW-0812">Transmembrane</keyword>
<keyword evidence="1" id="KW-1133">Transmembrane helix</keyword>
<dbReference type="AlphaFoldDB" id="A0A367QI46"/>
<evidence type="ECO:0000313" key="3">
    <source>
        <dbReference type="Proteomes" id="UP000252107"/>
    </source>
</evidence>
<gene>
    <name evidence="2" type="ORF">A6770_29350</name>
</gene>
<evidence type="ECO:0000256" key="1">
    <source>
        <dbReference type="SAM" id="Phobius"/>
    </source>
</evidence>
<evidence type="ECO:0000313" key="2">
    <source>
        <dbReference type="EMBL" id="RCJ22872.1"/>
    </source>
</evidence>
<sequence length="266" mass="29649">MLKTKNQNASKQPREPLQLLKYNKSVPTRVGIISLAGFSMATISLILQLLNYGAINVLGRKQLALVQLSDGDTISAASVEPQERSNEVIKKFVSDTFIRMFNWDGLIKTFNDKGEPITKQDTGIEVGKLNSKSNIRVTTSSYDAAFALSERQNFRAAFLRKLASITPFGIFTGEQQVSLIPRFISQPRQVRKGRWEIDFIGTLITFNRTDNAGLGIPFNKTVTVEAISTPQTIPNNTTELSKKIYAARRAGLEIIEIVDLDLGKRR</sequence>
<evidence type="ECO:0008006" key="4">
    <source>
        <dbReference type="Google" id="ProtNLM"/>
    </source>
</evidence>
<keyword evidence="3" id="KW-1185">Reference proteome</keyword>
<organism evidence="2 3">
    <name type="scientific">Nostoc minutum NIES-26</name>
    <dbReference type="NCBI Taxonomy" id="1844469"/>
    <lineage>
        <taxon>Bacteria</taxon>
        <taxon>Bacillati</taxon>
        <taxon>Cyanobacteriota</taxon>
        <taxon>Cyanophyceae</taxon>
        <taxon>Nostocales</taxon>
        <taxon>Nostocaceae</taxon>
        <taxon>Nostoc</taxon>
    </lineage>
</organism>
<reference evidence="2" key="1">
    <citation type="submission" date="2016-04" db="EMBL/GenBank/DDBJ databases">
        <authorList>
            <person name="Tabuchi Yagui T.R."/>
        </authorList>
    </citation>
    <scope>NUCLEOTIDE SEQUENCE [LARGE SCALE GENOMIC DNA]</scope>
    <source>
        <strain evidence="2">NIES-26</strain>
    </source>
</reference>
<accession>A0A367QI46</accession>
<dbReference type="Proteomes" id="UP000252107">
    <property type="component" value="Unassembled WGS sequence"/>
</dbReference>
<proteinExistence type="predicted"/>
<dbReference type="EMBL" id="LXQD01000323">
    <property type="protein sequence ID" value="RCJ22872.1"/>
    <property type="molecule type" value="Genomic_DNA"/>
</dbReference>
<keyword evidence="1" id="KW-0472">Membrane</keyword>
<comment type="caution">
    <text evidence="2">The sequence shown here is derived from an EMBL/GenBank/DDBJ whole genome shotgun (WGS) entry which is preliminary data.</text>
</comment>
<name>A0A367QI46_9NOSO</name>
<protein>
    <recommendedName>
        <fullName evidence="4">Esterase/lipase</fullName>
    </recommendedName>
</protein>
<feature type="transmembrane region" description="Helical" evidence="1">
    <location>
        <begin position="30"/>
        <end position="52"/>
    </location>
</feature>